<dbReference type="GO" id="GO:0005096">
    <property type="term" value="F:GTPase activator activity"/>
    <property type="evidence" value="ECO:0007669"/>
    <property type="project" value="UniProtKB-KW"/>
</dbReference>
<feature type="compositionally biased region" description="Polar residues" evidence="3">
    <location>
        <begin position="1428"/>
        <end position="1465"/>
    </location>
</feature>
<keyword evidence="1" id="KW-0343">GTPase activation</keyword>
<feature type="compositionally biased region" description="Acidic residues" evidence="3">
    <location>
        <begin position="1321"/>
        <end position="1331"/>
    </location>
</feature>
<dbReference type="InterPro" id="IPR000008">
    <property type="entry name" value="C2_dom"/>
</dbReference>
<evidence type="ECO:0000256" key="1">
    <source>
        <dbReference type="ARBA" id="ARBA00022468"/>
    </source>
</evidence>
<evidence type="ECO:0000259" key="4">
    <source>
        <dbReference type="PROSITE" id="PS50018"/>
    </source>
</evidence>
<dbReference type="CDD" id="cd04013">
    <property type="entry name" value="C2_SynGAP_like"/>
    <property type="match status" value="1"/>
</dbReference>
<feature type="domain" description="Ras-GAP" evidence="4">
    <location>
        <begin position="745"/>
        <end position="970"/>
    </location>
</feature>
<feature type="region of interest" description="Disordered" evidence="3">
    <location>
        <begin position="1593"/>
        <end position="1621"/>
    </location>
</feature>
<feature type="region of interest" description="Disordered" evidence="3">
    <location>
        <begin position="1664"/>
        <end position="1744"/>
    </location>
</feature>
<dbReference type="SMART" id="SM00239">
    <property type="entry name" value="C2"/>
    <property type="match status" value="1"/>
</dbReference>
<feature type="compositionally biased region" description="Low complexity" evidence="3">
    <location>
        <begin position="129"/>
        <end position="142"/>
    </location>
</feature>
<dbReference type="Gene3D" id="2.60.40.150">
    <property type="entry name" value="C2 domain"/>
    <property type="match status" value="1"/>
</dbReference>
<dbReference type="Proteomes" id="UP001497525">
    <property type="component" value="Unassembled WGS sequence"/>
</dbReference>
<dbReference type="PANTHER" id="PTHR10194">
    <property type="entry name" value="RAS GTPASE-ACTIVATING PROTEINS"/>
    <property type="match status" value="1"/>
</dbReference>
<evidence type="ECO:0000313" key="6">
    <source>
        <dbReference type="Proteomes" id="UP001497525"/>
    </source>
</evidence>
<feature type="region of interest" description="Disordered" evidence="3">
    <location>
        <begin position="1416"/>
        <end position="1505"/>
    </location>
</feature>
<feature type="compositionally biased region" description="Low complexity" evidence="3">
    <location>
        <begin position="1684"/>
        <end position="1698"/>
    </location>
</feature>
<keyword evidence="2" id="KW-0175">Coiled coil</keyword>
<gene>
    <name evidence="5" type="ORF">CDAUBV1_LOCUS12898</name>
</gene>
<dbReference type="InterPro" id="IPR001936">
    <property type="entry name" value="RasGAP_dom"/>
</dbReference>
<dbReference type="PROSITE" id="PS50018">
    <property type="entry name" value="RAS_GTPASE_ACTIV_2"/>
    <property type="match status" value="1"/>
</dbReference>
<dbReference type="SUPFAM" id="SSF48350">
    <property type="entry name" value="GTPase activation domain, GAP"/>
    <property type="match status" value="1"/>
</dbReference>
<comment type="caution">
    <text evidence="5">The sequence shown here is derived from an EMBL/GenBank/DDBJ whole genome shotgun (WGS) entry which is preliminary data.</text>
</comment>
<evidence type="ECO:0000256" key="2">
    <source>
        <dbReference type="SAM" id="Coils"/>
    </source>
</evidence>
<reference evidence="5" key="1">
    <citation type="submission" date="2024-06" db="EMBL/GenBank/DDBJ databases">
        <authorList>
            <person name="Liu X."/>
            <person name="Lenzi L."/>
            <person name="Haldenby T S."/>
            <person name="Uol C."/>
        </authorList>
    </citation>
    <scope>NUCLEOTIDE SEQUENCE</scope>
</reference>
<feature type="compositionally biased region" description="Polar residues" evidence="3">
    <location>
        <begin position="1368"/>
        <end position="1379"/>
    </location>
</feature>
<dbReference type="PROSITE" id="PS00509">
    <property type="entry name" value="RAS_GTPASE_ACTIV_1"/>
    <property type="match status" value="1"/>
</dbReference>
<proteinExistence type="predicted"/>
<organism evidence="5 6">
    <name type="scientific">Calicophoron daubneyi</name>
    <name type="common">Rumen fluke</name>
    <name type="synonym">Paramphistomum daubneyi</name>
    <dbReference type="NCBI Taxonomy" id="300641"/>
    <lineage>
        <taxon>Eukaryota</taxon>
        <taxon>Metazoa</taxon>
        <taxon>Spiralia</taxon>
        <taxon>Lophotrochozoa</taxon>
        <taxon>Platyhelminthes</taxon>
        <taxon>Trematoda</taxon>
        <taxon>Digenea</taxon>
        <taxon>Plagiorchiida</taxon>
        <taxon>Pronocephalata</taxon>
        <taxon>Paramphistomoidea</taxon>
        <taxon>Paramphistomidae</taxon>
        <taxon>Calicophoron</taxon>
    </lineage>
</organism>
<feature type="compositionally biased region" description="Low complexity" evidence="3">
    <location>
        <begin position="1664"/>
        <end position="1676"/>
    </location>
</feature>
<dbReference type="InterPro" id="IPR035892">
    <property type="entry name" value="C2_domain_sf"/>
</dbReference>
<evidence type="ECO:0000313" key="5">
    <source>
        <dbReference type="EMBL" id="CAL5138301.1"/>
    </source>
</evidence>
<feature type="compositionally biased region" description="Polar residues" evidence="3">
    <location>
        <begin position="1601"/>
        <end position="1621"/>
    </location>
</feature>
<feature type="coiled-coil region" evidence="2">
    <location>
        <begin position="1621"/>
        <end position="1652"/>
    </location>
</feature>
<sequence>MLRIKPHPDMHYLKPFPTRAEALLDVWDVDEEEICFSEWKYCGKSLPLPFWRRTFCVCLENEQKFILLGSQLEARRYTSPKHLTVSSLTCEPLIAKTSVRNPLLSNGDESDWFSNESRRGQPSRIFYGSSESSPSRSLEPLSCQSSSKIPASLRRMYHRRFGIPFNDDRCYPHAERTNSSLVNQSFNVSTPNLDKPAVTDGQIVTDELTASALTIGCEYELQISPPEYNTLSESKRPHLDISPLRFARRIIRGLRRSLSVYHVDRNSVNGKVDRPAMEPWSASNGYLFEADQPAKLQTGSRISRLFQCVSSSEVSPPEPVGVECSETRDLTVSHVAQKRTTAPGKYFKKNGAELIGSYSVRHTVSVPAFFYPNLEEPNGNSCSASKSRPPVSNGFGKHRLDNSRPASLTEIPNEIPMVCEENNEGEPLKPPSGYFLTMPGMIIVHELHPSLTRGRPFCFVFTGPALISNSLIQPSVPADAPLVTRIFAAPSSLSRLRCMKSLRRTAKPNLENELHRENSLRLSILEARNLSSKRRYYCDICLDRTLYARTTTKIAAPGIFWAEDFDLNNLPNVSVMTISLYKEGDSLGKEGRRFGTSRISMKKHKKPQNQLVGYLTIPMLEISGRNDTQVWLNLQTPTDVSARDGIFVSNSHDDGDISSDGTVRSQISSHLPVVGSETAGSSVLSSKQSRAANGDQNNSPQLRIRARYLSIEVLPLRNYLPLKTLILDQSIPLSKWLENLLPVKSKEEIANSLVALHECNGTVVKFLTDLVVNEVSTLENESMAFRSNTMATKAVECYVKLAGSTYLHNLLYRIIQKILTCLRAWEVDPEKLPSSSSTAQSLTVADTAAFGRPASSAALTLPQKSPPGSLLSNQLMLLHHFHLVWRAIQTSIPQFPSVLMKVFSSFRSALEPSRGAEFCDYLISGCIFLRLICPAVLSPSLFGLVSAFPSDPWCQRNLTLLAKSLQSLANFTTFDDKEPYMRFLNGYVSTQLPVMRHFIRTISTWSTVSGRPDDQDTAGGLRDLVDEGYELANLHLLLSDLLRTRSLDQKRNQEVTIKNTSSESSLIASPDLPKAFFQLPRLLNDLSFIRQAISNRSRSTHTGRHSRSKTQWLAKVTTTDQGMGPMTCSTASDFSIPPTTGCSLKSIPAAENVYQSHNPSSLIPYYTLHQNPGVVAPNTNGKQKTAVNILSPELRYAAPIANPSHNQSSVPVCGGKSRCLFSLPSVHDYDEPYYSRHSDSDPEDHRSEMVEGTQRACSAEPAYPDINLIGNGTSRRMTLPIPSAGASPSIIHRLSRGRTRNPIGTHDEDHIYDAVPLSDESSTDELADASEPEGSKSREVNHSQSNGYSPHEHVKNPHKPAVGGDAFTPTSETLLSYPSKSPRPTRLALGSRAEPGLSPRLLTKQIATASVLLSKSSVPDRSAEQAAITVQSNSSSGLLGPDDSNSQTLLTSPHSPTHSVQTTSVFLPLSQKHRLPKITTSRDSDKSPDRVNGSMGKNQANAMCSKENEESLLGVKQANGSSASSTGLEQEVVRLRQQLQISRADAARAANRLSQQEAELAQLRHLLAQVQAQPTILQLSQTSTASRLSQVSPAVPKPWTPSASVSTASVLEPQKQGSKNNAATFDELDDAMARLEHEQNELLREQSRIRARLAVTRLQNSVAPYSPAYSSSSSQSNGNEHQTLQSASQSLQLPSSAPIRGASKSYQNLFASGPPPILSQYGPKIRHAPPPQRYAQNPHNRRPP</sequence>
<dbReference type="PANTHER" id="PTHR10194:SF60">
    <property type="entry name" value="RAS GTPASE-ACTIVATING PROTEIN RASKOL"/>
    <property type="match status" value="1"/>
</dbReference>
<dbReference type="InterPro" id="IPR023152">
    <property type="entry name" value="RasGAP_CS"/>
</dbReference>
<dbReference type="EMBL" id="CAXLJL010000489">
    <property type="protein sequence ID" value="CAL5138301.1"/>
    <property type="molecule type" value="Genomic_DNA"/>
</dbReference>
<dbReference type="Gene3D" id="1.10.506.10">
    <property type="entry name" value="GTPase Activation - p120gap, domain 1"/>
    <property type="match status" value="1"/>
</dbReference>
<feature type="coiled-coil region" evidence="2">
    <location>
        <begin position="1536"/>
        <end position="1573"/>
    </location>
</feature>
<name>A0AAV2TP81_CALDB</name>
<dbReference type="InterPro" id="IPR008936">
    <property type="entry name" value="Rho_GTPase_activation_prot"/>
</dbReference>
<feature type="region of interest" description="Disordered" evidence="3">
    <location>
        <begin position="1315"/>
        <end position="1394"/>
    </location>
</feature>
<feature type="compositionally biased region" description="Basic and acidic residues" evidence="3">
    <location>
        <begin position="1480"/>
        <end position="1489"/>
    </location>
</feature>
<accession>A0AAV2TP81</accession>
<evidence type="ECO:0000256" key="3">
    <source>
        <dbReference type="SAM" id="MobiDB-lite"/>
    </source>
</evidence>
<feature type="region of interest" description="Disordered" evidence="3">
    <location>
        <begin position="124"/>
        <end position="144"/>
    </location>
</feature>
<dbReference type="Pfam" id="PF00616">
    <property type="entry name" value="RasGAP"/>
    <property type="match status" value="1"/>
</dbReference>
<feature type="region of interest" description="Disordered" evidence="3">
    <location>
        <begin position="379"/>
        <end position="404"/>
    </location>
</feature>
<dbReference type="SMART" id="SM00323">
    <property type="entry name" value="RasGAP"/>
    <property type="match status" value="1"/>
</dbReference>
<dbReference type="InterPro" id="IPR039360">
    <property type="entry name" value="Ras_GTPase"/>
</dbReference>
<protein>
    <recommendedName>
        <fullName evidence="4">Ras-GAP domain-containing protein</fullName>
    </recommendedName>
</protein>